<sequence length="208" mass="22417">MLALKRLVTILVMVYLLLALLLILSPPVRDTFVSTFGLNGDLATFYNTLFVIGAVLLGLQLITENIDSVMLRREIAAHQGKVNELKARLYDQQMEQRERDIQQRSTATAASTTVVPPTTTVVQPTPIVPPTVVNTPPSTVTYGSADPAYVAPAANPSTAPLSNPSTATSTEPHRPVFPQSDPSLINTPLDKPNSIITPSPDPENRPIA</sequence>
<evidence type="ECO:0000313" key="3">
    <source>
        <dbReference type="EMBL" id="QDA59652.1"/>
    </source>
</evidence>
<dbReference type="EMBL" id="CP040896">
    <property type="protein sequence ID" value="QDA59652.1"/>
    <property type="molecule type" value="Genomic_DNA"/>
</dbReference>
<dbReference type="RefSeq" id="WP_139514832.1">
    <property type="nucleotide sequence ID" value="NZ_CP040896.1"/>
</dbReference>
<feature type="region of interest" description="Disordered" evidence="1">
    <location>
        <begin position="151"/>
        <end position="208"/>
    </location>
</feature>
<evidence type="ECO:0000256" key="2">
    <source>
        <dbReference type="SAM" id="Phobius"/>
    </source>
</evidence>
<evidence type="ECO:0008006" key="5">
    <source>
        <dbReference type="Google" id="ProtNLM"/>
    </source>
</evidence>
<dbReference type="AlphaFoldDB" id="A0A5B8A0K3"/>
<accession>A0A5B8A0K3</accession>
<keyword evidence="2" id="KW-0472">Membrane</keyword>
<keyword evidence="4" id="KW-1185">Reference proteome</keyword>
<organism evidence="3 4">
    <name type="scientific">Hymenobacter jejuensis</name>
    <dbReference type="NCBI Taxonomy" id="2502781"/>
    <lineage>
        <taxon>Bacteria</taxon>
        <taxon>Pseudomonadati</taxon>
        <taxon>Bacteroidota</taxon>
        <taxon>Cytophagia</taxon>
        <taxon>Cytophagales</taxon>
        <taxon>Hymenobacteraceae</taxon>
        <taxon>Hymenobacter</taxon>
    </lineage>
</organism>
<reference evidence="3 4" key="1">
    <citation type="submission" date="2019-06" db="EMBL/GenBank/DDBJ databases">
        <authorList>
            <person name="Srinivasan S."/>
        </authorList>
    </citation>
    <scope>NUCLEOTIDE SEQUENCE [LARGE SCALE GENOMIC DNA]</scope>
    <source>
        <strain evidence="3 4">17J68-5</strain>
    </source>
</reference>
<feature type="transmembrane region" description="Helical" evidence="2">
    <location>
        <begin position="45"/>
        <end position="63"/>
    </location>
</feature>
<keyword evidence="2" id="KW-1133">Transmembrane helix</keyword>
<feature type="transmembrane region" description="Helical" evidence="2">
    <location>
        <begin position="7"/>
        <end position="25"/>
    </location>
</feature>
<protein>
    <recommendedName>
        <fullName evidence="5">Lipopolysaccharide assembly protein A domain-containing protein</fullName>
    </recommendedName>
</protein>
<dbReference type="OrthoDB" id="883899at2"/>
<feature type="compositionally biased region" description="Polar residues" evidence="1">
    <location>
        <begin position="155"/>
        <end position="170"/>
    </location>
</feature>
<evidence type="ECO:0000313" key="4">
    <source>
        <dbReference type="Proteomes" id="UP000305398"/>
    </source>
</evidence>
<name>A0A5B8A0K3_9BACT</name>
<dbReference type="Proteomes" id="UP000305398">
    <property type="component" value="Chromosome"/>
</dbReference>
<gene>
    <name evidence="3" type="ORF">FHG12_05815</name>
</gene>
<evidence type="ECO:0000256" key="1">
    <source>
        <dbReference type="SAM" id="MobiDB-lite"/>
    </source>
</evidence>
<keyword evidence="2" id="KW-0812">Transmembrane</keyword>
<dbReference type="KEGG" id="hyj:FHG12_05815"/>
<proteinExistence type="predicted"/>